<comment type="function">
    <text evidence="8">Catalyzes a mechanistically unusual reaction, the ATP-dependent insertion of CO2 between the N7 and N8 nitrogen atoms of 7,8-diaminopelargonic acid (DAPA, also called 7,8-diammoniononanoate) to form a ureido ring.</text>
</comment>
<keyword evidence="2 8" id="KW-0436">Ligase</keyword>
<dbReference type="InterPro" id="IPR004472">
    <property type="entry name" value="DTB_synth_BioD"/>
</dbReference>
<comment type="subcellular location">
    <subcellularLocation>
        <location evidence="8">Cytoplasm</location>
    </subcellularLocation>
</comment>
<evidence type="ECO:0000256" key="8">
    <source>
        <dbReference type="HAMAP-Rule" id="MF_00336"/>
    </source>
</evidence>
<dbReference type="InterPro" id="IPR027417">
    <property type="entry name" value="P-loop_NTPase"/>
</dbReference>
<dbReference type="GO" id="GO:0004141">
    <property type="term" value="F:dethiobiotin synthase activity"/>
    <property type="evidence" value="ECO:0007669"/>
    <property type="project" value="UniProtKB-UniRule"/>
</dbReference>
<keyword evidence="6 8" id="KW-0067">ATP-binding</keyword>
<feature type="binding site" evidence="8">
    <location>
        <position position="54"/>
    </location>
    <ligand>
        <name>Mg(2+)</name>
        <dbReference type="ChEBI" id="CHEBI:18420"/>
    </ligand>
</feature>
<evidence type="ECO:0000256" key="7">
    <source>
        <dbReference type="ARBA" id="ARBA00022842"/>
    </source>
</evidence>
<evidence type="ECO:0000313" key="11">
    <source>
        <dbReference type="Proteomes" id="UP000295212"/>
    </source>
</evidence>
<dbReference type="Gene3D" id="3.40.50.300">
    <property type="entry name" value="P-loop containing nucleotide triphosphate hydrolases"/>
    <property type="match status" value="1"/>
</dbReference>
<feature type="binding site" evidence="8">
    <location>
        <begin position="116"/>
        <end position="119"/>
    </location>
    <ligand>
        <name>ATP</name>
        <dbReference type="ChEBI" id="CHEBI:30616"/>
    </ligand>
</feature>
<feature type="binding site" evidence="8">
    <location>
        <begin position="12"/>
        <end position="17"/>
    </location>
    <ligand>
        <name>ATP</name>
        <dbReference type="ChEBI" id="CHEBI:30616"/>
    </ligand>
</feature>
<comment type="caution">
    <text evidence="8">Lacks conserved residue(s) required for the propagation of feature annotation.</text>
</comment>
<dbReference type="HAMAP" id="MF_00336">
    <property type="entry name" value="BioD"/>
    <property type="match status" value="1"/>
</dbReference>
<feature type="binding site" evidence="8">
    <location>
        <position position="54"/>
    </location>
    <ligand>
        <name>ATP</name>
        <dbReference type="ChEBI" id="CHEBI:30616"/>
    </ligand>
</feature>
<evidence type="ECO:0000256" key="2">
    <source>
        <dbReference type="ARBA" id="ARBA00022598"/>
    </source>
</evidence>
<reference evidence="10 11" key="1">
    <citation type="submission" date="2019-03" db="EMBL/GenBank/DDBJ databases">
        <title>Genomic Encyclopedia of Type Strains, Phase III (KMG-III): the genomes of soil and plant-associated and newly described type strains.</title>
        <authorList>
            <person name="Whitman W."/>
        </authorList>
    </citation>
    <scope>NUCLEOTIDE SEQUENCE [LARGE SCALE GENOMIC DNA]</scope>
    <source>
        <strain evidence="10 11">CECT 5797</strain>
    </source>
</reference>
<sequence length="290" mass="30075">MSAYFVTGTDTDAGKTLVTSGLLALARRRGLTTLGLKPVASGCEATPQGLRNADALALQAQSRPPLPYATLNPFAFAPAIAPHLAARRAGVTLTLDELVDQARPMLAEQRDLTLVEGAGGWRVPLNETDDLSALAVQLELPVLLVVGLRLGCISHARLTCDAIRADGLRLAGWVGNLVDPGLSFDAAADDALYRDNLATLAHHLPAPCLGVVPRLAAESPAAMATAAAHYLILPNDDPKQGAPGTSRRGGPTPGMASVAPREGFTAPPRRLVDGSAPSDGHMLSELTDGD</sequence>
<evidence type="ECO:0000256" key="3">
    <source>
        <dbReference type="ARBA" id="ARBA00022723"/>
    </source>
</evidence>
<dbReference type="GO" id="GO:0005829">
    <property type="term" value="C:cytosol"/>
    <property type="evidence" value="ECO:0007669"/>
    <property type="project" value="TreeGrafter"/>
</dbReference>
<dbReference type="EMBL" id="SNZJ01000006">
    <property type="protein sequence ID" value="TDR54950.1"/>
    <property type="molecule type" value="Genomic_DNA"/>
</dbReference>
<comment type="subunit">
    <text evidence="8">Homodimer.</text>
</comment>
<name>A0A4R6ZQR7_9GAMM</name>
<feature type="binding site" evidence="8">
    <location>
        <begin position="213"/>
        <end position="215"/>
    </location>
    <ligand>
        <name>ATP</name>
        <dbReference type="ChEBI" id="CHEBI:30616"/>
    </ligand>
</feature>
<dbReference type="AlphaFoldDB" id="A0A4R6ZQR7"/>
<dbReference type="Pfam" id="PF13500">
    <property type="entry name" value="AAA_26"/>
    <property type="match status" value="1"/>
</dbReference>
<feature type="active site" evidence="8">
    <location>
        <position position="37"/>
    </location>
</feature>
<dbReference type="SUPFAM" id="SSF52540">
    <property type="entry name" value="P-loop containing nucleoside triphosphate hydrolases"/>
    <property type="match status" value="1"/>
</dbReference>
<accession>A0A4R6ZQR7</accession>
<dbReference type="EC" id="6.3.3.3" evidence="8"/>
<keyword evidence="4 8" id="KW-0547">Nucleotide-binding</keyword>
<feature type="binding site" evidence="8">
    <location>
        <position position="16"/>
    </location>
    <ligand>
        <name>Mg(2+)</name>
        <dbReference type="ChEBI" id="CHEBI:18420"/>
    </ligand>
</feature>
<proteinExistence type="inferred from homology"/>
<feature type="region of interest" description="Disordered" evidence="9">
    <location>
        <begin position="234"/>
        <end position="290"/>
    </location>
</feature>
<keyword evidence="5 8" id="KW-0093">Biotin biosynthesis</keyword>
<protein>
    <recommendedName>
        <fullName evidence="8">ATP-dependent dethiobiotin synthetase BioD</fullName>
        <ecNumber evidence="8">6.3.3.3</ecNumber>
    </recommendedName>
    <alternativeName>
        <fullName evidence="8">DTB synthetase</fullName>
        <shortName evidence="8">DTBS</shortName>
    </alternativeName>
    <alternativeName>
        <fullName evidence="8">Dethiobiotin synthase</fullName>
    </alternativeName>
</protein>
<dbReference type="CDD" id="cd03109">
    <property type="entry name" value="DTBS"/>
    <property type="match status" value="1"/>
</dbReference>
<dbReference type="OrthoDB" id="9802097at2"/>
<evidence type="ECO:0000256" key="9">
    <source>
        <dbReference type="SAM" id="MobiDB-lite"/>
    </source>
</evidence>
<evidence type="ECO:0000256" key="1">
    <source>
        <dbReference type="ARBA" id="ARBA00022490"/>
    </source>
</evidence>
<dbReference type="Proteomes" id="UP000295212">
    <property type="component" value="Unassembled WGS sequence"/>
</dbReference>
<feature type="binding site" evidence="8">
    <location>
        <position position="116"/>
    </location>
    <ligand>
        <name>Mg(2+)</name>
        <dbReference type="ChEBI" id="CHEBI:18420"/>
    </ligand>
</feature>
<gene>
    <name evidence="8" type="primary">bioD</name>
    <name evidence="10" type="ORF">DFP85_10694</name>
</gene>
<evidence type="ECO:0000313" key="10">
    <source>
        <dbReference type="EMBL" id="TDR54950.1"/>
    </source>
</evidence>
<evidence type="ECO:0000256" key="4">
    <source>
        <dbReference type="ARBA" id="ARBA00022741"/>
    </source>
</evidence>
<comment type="caution">
    <text evidence="10">The sequence shown here is derived from an EMBL/GenBank/DDBJ whole genome shotgun (WGS) entry which is preliminary data.</text>
</comment>
<keyword evidence="3 8" id="KW-0479">Metal-binding</keyword>
<evidence type="ECO:0000256" key="6">
    <source>
        <dbReference type="ARBA" id="ARBA00022840"/>
    </source>
</evidence>
<comment type="pathway">
    <text evidence="8">Cofactor biosynthesis; biotin biosynthesis; biotin from 7,8-diaminononanoate: step 1/2.</text>
</comment>
<dbReference type="FunFam" id="3.40.50.300:FF:000292">
    <property type="entry name" value="ATP-dependent dethiobiotin synthetase BioD"/>
    <property type="match status" value="1"/>
</dbReference>
<dbReference type="GO" id="GO:0009102">
    <property type="term" value="P:biotin biosynthetic process"/>
    <property type="evidence" value="ECO:0007669"/>
    <property type="project" value="UniProtKB-UniRule"/>
</dbReference>
<keyword evidence="7 8" id="KW-0460">Magnesium</keyword>
<comment type="similarity">
    <text evidence="8">Belongs to the dethiobiotin synthetase family.</text>
</comment>
<dbReference type="PANTHER" id="PTHR43210">
    <property type="entry name" value="DETHIOBIOTIN SYNTHETASE"/>
    <property type="match status" value="1"/>
</dbReference>
<evidence type="ECO:0000256" key="5">
    <source>
        <dbReference type="ARBA" id="ARBA00022756"/>
    </source>
</evidence>
<feature type="binding site" evidence="8">
    <location>
        <position position="41"/>
    </location>
    <ligand>
        <name>substrate</name>
    </ligand>
</feature>
<feature type="compositionally biased region" description="Low complexity" evidence="9">
    <location>
        <begin position="241"/>
        <end position="254"/>
    </location>
</feature>
<comment type="catalytic activity">
    <reaction evidence="8">
        <text>(7R,8S)-7,8-diammoniononanoate + CO2 + ATP = (4R,5S)-dethiobiotin + ADP + phosphate + 3 H(+)</text>
        <dbReference type="Rhea" id="RHEA:15805"/>
        <dbReference type="ChEBI" id="CHEBI:15378"/>
        <dbReference type="ChEBI" id="CHEBI:16526"/>
        <dbReference type="ChEBI" id="CHEBI:30616"/>
        <dbReference type="ChEBI" id="CHEBI:43474"/>
        <dbReference type="ChEBI" id="CHEBI:149469"/>
        <dbReference type="ChEBI" id="CHEBI:149473"/>
        <dbReference type="ChEBI" id="CHEBI:456216"/>
        <dbReference type="EC" id="6.3.3.3"/>
    </reaction>
</comment>
<dbReference type="UniPathway" id="UPA00078">
    <property type="reaction ID" value="UER00161"/>
</dbReference>
<dbReference type="PANTHER" id="PTHR43210:SF5">
    <property type="entry name" value="DETHIOBIOTIN SYNTHETASE"/>
    <property type="match status" value="1"/>
</dbReference>
<comment type="cofactor">
    <cofactor evidence="8">
        <name>Mg(2+)</name>
        <dbReference type="ChEBI" id="CHEBI:18420"/>
    </cofactor>
</comment>
<dbReference type="NCBIfam" id="TIGR00347">
    <property type="entry name" value="bioD"/>
    <property type="match status" value="1"/>
</dbReference>
<keyword evidence="1 8" id="KW-0963">Cytoplasm</keyword>
<organism evidence="10 11">
    <name type="scientific">Halomonas ventosae</name>
    <dbReference type="NCBI Taxonomy" id="229007"/>
    <lineage>
        <taxon>Bacteria</taxon>
        <taxon>Pseudomonadati</taxon>
        <taxon>Pseudomonadota</taxon>
        <taxon>Gammaproteobacteria</taxon>
        <taxon>Oceanospirillales</taxon>
        <taxon>Halomonadaceae</taxon>
        <taxon>Halomonas</taxon>
    </lineage>
</organism>
<dbReference type="GO" id="GO:0000287">
    <property type="term" value="F:magnesium ion binding"/>
    <property type="evidence" value="ECO:0007669"/>
    <property type="project" value="UniProtKB-UniRule"/>
</dbReference>
<dbReference type="GO" id="GO:0005524">
    <property type="term" value="F:ATP binding"/>
    <property type="evidence" value="ECO:0007669"/>
    <property type="project" value="UniProtKB-UniRule"/>
</dbReference>
<dbReference type="GO" id="GO:0042803">
    <property type="term" value="F:protein homodimerization activity"/>
    <property type="evidence" value="ECO:0007669"/>
    <property type="project" value="UniProtKB-ARBA"/>
</dbReference>